<dbReference type="KEGG" id="serj:SGUI_1231"/>
<dbReference type="Pfam" id="PF00583">
    <property type="entry name" value="Acetyltransf_1"/>
    <property type="match status" value="1"/>
</dbReference>
<dbReference type="InterPro" id="IPR000182">
    <property type="entry name" value="GNAT_dom"/>
</dbReference>
<dbReference type="PROSITE" id="PS51186">
    <property type="entry name" value="GNAT"/>
    <property type="match status" value="1"/>
</dbReference>
<dbReference type="Proteomes" id="UP000092482">
    <property type="component" value="Chromosome"/>
</dbReference>
<name>A0A1B1NB22_9MICO</name>
<dbReference type="PATRIC" id="fig|1758689.4.peg.1272"/>
<protein>
    <submittedName>
        <fullName evidence="2">GCN5-related N-acetyltransferase</fullName>
    </submittedName>
</protein>
<keyword evidence="2" id="KW-0808">Transferase</keyword>
<proteinExistence type="predicted"/>
<gene>
    <name evidence="2" type="ORF">SGUI_1231</name>
</gene>
<feature type="domain" description="N-acetyltransferase" evidence="1">
    <location>
        <begin position="1"/>
        <end position="138"/>
    </location>
</feature>
<keyword evidence="3" id="KW-1185">Reference proteome</keyword>
<dbReference type="STRING" id="1758689.SGUI_1231"/>
<accession>A0A1B1NB22</accession>
<dbReference type="AlphaFoldDB" id="A0A1B1NB22"/>
<dbReference type="Gene3D" id="3.40.630.30">
    <property type="match status" value="1"/>
</dbReference>
<dbReference type="SUPFAM" id="SSF55729">
    <property type="entry name" value="Acyl-CoA N-acyltransferases (Nat)"/>
    <property type="match status" value="1"/>
</dbReference>
<dbReference type="GO" id="GO:0016747">
    <property type="term" value="F:acyltransferase activity, transferring groups other than amino-acyl groups"/>
    <property type="evidence" value="ECO:0007669"/>
    <property type="project" value="InterPro"/>
</dbReference>
<dbReference type="CDD" id="cd04301">
    <property type="entry name" value="NAT_SF"/>
    <property type="match status" value="1"/>
</dbReference>
<evidence type="ECO:0000313" key="2">
    <source>
        <dbReference type="EMBL" id="ANS78627.1"/>
    </source>
</evidence>
<reference evidence="2 3" key="1">
    <citation type="submission" date="2016-03" db="EMBL/GenBank/DDBJ databases">
        <title>Shallow-sea hydrothermal system.</title>
        <authorList>
            <person name="Tang K."/>
        </authorList>
    </citation>
    <scope>NUCLEOTIDE SEQUENCE [LARGE SCALE GENOMIC DNA]</scope>
    <source>
        <strain evidence="2 3">JLT9</strain>
    </source>
</reference>
<evidence type="ECO:0000259" key="1">
    <source>
        <dbReference type="PROSITE" id="PS51186"/>
    </source>
</evidence>
<sequence>MSDEVVDALDPEQFRPMWDQVVAAYDAGAVPDDGRGILLATSDGQPAGFCLHGPARDEDPPTPHQLFTLNVAPELHGTGLAQELLARALGDRAAYLWVARGNDRAVRFYEQQGFAPDGTEGLDGHEGVVELRMVRPAPGRSDRSATVGG</sequence>
<dbReference type="InterPro" id="IPR016181">
    <property type="entry name" value="Acyl_CoA_acyltransferase"/>
</dbReference>
<organism evidence="2 3">
    <name type="scientific">Serinicoccus hydrothermalis</name>
    <dbReference type="NCBI Taxonomy" id="1758689"/>
    <lineage>
        <taxon>Bacteria</taxon>
        <taxon>Bacillati</taxon>
        <taxon>Actinomycetota</taxon>
        <taxon>Actinomycetes</taxon>
        <taxon>Micrococcales</taxon>
        <taxon>Ornithinimicrobiaceae</taxon>
        <taxon>Serinicoccus</taxon>
    </lineage>
</organism>
<dbReference type="EMBL" id="CP014989">
    <property type="protein sequence ID" value="ANS78627.1"/>
    <property type="molecule type" value="Genomic_DNA"/>
</dbReference>
<evidence type="ECO:0000313" key="3">
    <source>
        <dbReference type="Proteomes" id="UP000092482"/>
    </source>
</evidence>